<dbReference type="Proteomes" id="UP000095651">
    <property type="component" value="Unassembled WGS sequence"/>
</dbReference>
<evidence type="ECO:0000313" key="5">
    <source>
        <dbReference type="EMBL" id="CUP07292.1"/>
    </source>
</evidence>
<dbReference type="Pfam" id="PF19127">
    <property type="entry name" value="Choline_bind_3"/>
    <property type="match status" value="2"/>
</dbReference>
<sequence>MRYKNKSGRLWLLLAAITIMAAGFSMVTYAEEAIRTVSVTVTSSVEAEADEGTVSATSNSSKYRVVSCDFANSRGSWKAGETPKVNIRLEAEEGYYFNSINAGKATVKGAVYSSAKKGTDNHSLILSVKLKGVKGTLGTVESAYWESTPLGKARWSKVENAPAYEVKLYCGDRMVYRVEKTSSTNYDFFSHMTTRGDYYFKVRAVAKTESEADYLKAGEWTESDNQEITKRDAEAAETRKSSGNGSSGGSSGSGSQGPGQGDGPGSQNPGWEQDRNGWWYRNADGTYPVNSWQLINDKWYLFDMGGYMLTGWQTKNGREYYLTTNGDMVTGWFQYNRVWYYLDPQVGKVSGGWLQQGDDWYYMNPDGSMAVGWIRYKDNWYYLDPDSGRMVKDRVVEKYYINPDGIWIP</sequence>
<name>A0A174K5E7_9FIRM</name>
<evidence type="ECO:0000313" key="6">
    <source>
        <dbReference type="Proteomes" id="UP000095651"/>
    </source>
</evidence>
<evidence type="ECO:0000256" key="3">
    <source>
        <dbReference type="SAM" id="MobiDB-lite"/>
    </source>
</evidence>
<keyword evidence="1" id="KW-0677">Repeat</keyword>
<evidence type="ECO:0000256" key="1">
    <source>
        <dbReference type="ARBA" id="ARBA00022737"/>
    </source>
</evidence>
<protein>
    <submittedName>
        <fullName evidence="5">Cell wall binding repeat-containing protein</fullName>
        <ecNumber evidence="5">3.5.1.28</ecNumber>
    </submittedName>
</protein>
<dbReference type="InterPro" id="IPR018337">
    <property type="entry name" value="Cell_wall/Cho-bd_repeat"/>
</dbReference>
<accession>A0A174K5E7</accession>
<keyword evidence="5" id="KW-0378">Hydrolase</keyword>
<dbReference type="AlphaFoldDB" id="A0A174K5E7"/>
<dbReference type="EC" id="3.5.1.28" evidence="5"/>
<feature type="repeat" description="Cell wall-binding" evidence="2">
    <location>
        <begin position="289"/>
        <end position="308"/>
    </location>
</feature>
<reference evidence="5 6" key="1">
    <citation type="submission" date="2015-09" db="EMBL/GenBank/DDBJ databases">
        <authorList>
            <consortium name="Pathogen Informatics"/>
        </authorList>
    </citation>
    <scope>NUCLEOTIDE SEQUENCE [LARGE SCALE GENOMIC DNA]</scope>
    <source>
        <strain evidence="5 6">2789STDY5608850</strain>
    </source>
</reference>
<proteinExistence type="predicted"/>
<dbReference type="Pfam" id="PF01473">
    <property type="entry name" value="Choline_bind_1"/>
    <property type="match status" value="2"/>
</dbReference>
<dbReference type="SUPFAM" id="SSF69360">
    <property type="entry name" value="Cell wall binding repeat"/>
    <property type="match status" value="1"/>
</dbReference>
<evidence type="ECO:0000256" key="2">
    <source>
        <dbReference type="PROSITE-ProRule" id="PRU00591"/>
    </source>
</evidence>
<keyword evidence="4" id="KW-0732">Signal</keyword>
<feature type="chain" id="PRO_5008025766" evidence="4">
    <location>
        <begin position="31"/>
        <end position="409"/>
    </location>
</feature>
<dbReference type="EMBL" id="CYZE01000017">
    <property type="protein sequence ID" value="CUP07292.1"/>
    <property type="molecule type" value="Genomic_DNA"/>
</dbReference>
<organism evidence="5 6">
    <name type="scientific">Hungatella hathewayi</name>
    <dbReference type="NCBI Taxonomy" id="154046"/>
    <lineage>
        <taxon>Bacteria</taxon>
        <taxon>Bacillati</taxon>
        <taxon>Bacillota</taxon>
        <taxon>Clostridia</taxon>
        <taxon>Lachnospirales</taxon>
        <taxon>Lachnospiraceae</taxon>
        <taxon>Hungatella</taxon>
    </lineage>
</organism>
<dbReference type="RefSeq" id="WP_055659126.1">
    <property type="nucleotide sequence ID" value="NZ_CABIXC010000017.1"/>
</dbReference>
<gene>
    <name evidence="5" type="primary">lytA_19</name>
    <name evidence="5" type="ORF">ERS852407_04884</name>
</gene>
<dbReference type="GO" id="GO:0008745">
    <property type="term" value="F:N-acetylmuramoyl-L-alanine amidase activity"/>
    <property type="evidence" value="ECO:0007669"/>
    <property type="project" value="UniProtKB-EC"/>
</dbReference>
<feature type="repeat" description="Cell wall-binding" evidence="2">
    <location>
        <begin position="350"/>
        <end position="369"/>
    </location>
</feature>
<feature type="compositionally biased region" description="Gly residues" evidence="3">
    <location>
        <begin position="245"/>
        <end position="264"/>
    </location>
</feature>
<evidence type="ECO:0000256" key="4">
    <source>
        <dbReference type="SAM" id="SignalP"/>
    </source>
</evidence>
<dbReference type="PROSITE" id="PS51170">
    <property type="entry name" value="CW"/>
    <property type="match status" value="2"/>
</dbReference>
<feature type="compositionally biased region" description="Basic and acidic residues" evidence="3">
    <location>
        <begin position="227"/>
        <end position="240"/>
    </location>
</feature>
<dbReference type="Gene3D" id="2.10.270.10">
    <property type="entry name" value="Cholin Binding"/>
    <property type="match status" value="2"/>
</dbReference>
<feature type="signal peptide" evidence="4">
    <location>
        <begin position="1"/>
        <end position="30"/>
    </location>
</feature>
<feature type="region of interest" description="Disordered" evidence="3">
    <location>
        <begin position="224"/>
        <end position="275"/>
    </location>
</feature>